<protein>
    <submittedName>
        <fullName evidence="1">Uncharacterized protein</fullName>
    </submittedName>
</protein>
<sequence>MDEDDDIQVYAADTAIVQVLLPKLYSIIDRLLDGQDKALVIEARRVLPKTYKNSFEKGKNT</sequence>
<organism evidence="1">
    <name type="scientific">uncultured Caudovirales phage</name>
    <dbReference type="NCBI Taxonomy" id="2100421"/>
    <lineage>
        <taxon>Viruses</taxon>
        <taxon>Duplodnaviria</taxon>
        <taxon>Heunggongvirae</taxon>
        <taxon>Uroviricota</taxon>
        <taxon>Caudoviricetes</taxon>
        <taxon>Peduoviridae</taxon>
        <taxon>Maltschvirus</taxon>
        <taxon>Maltschvirus maltsch</taxon>
    </lineage>
</organism>
<accession>A0A6J5Q8H5</accession>
<reference evidence="1" key="1">
    <citation type="submission" date="2020-05" db="EMBL/GenBank/DDBJ databases">
        <authorList>
            <person name="Chiriac C."/>
            <person name="Salcher M."/>
            <person name="Ghai R."/>
            <person name="Kavagutti S V."/>
        </authorList>
    </citation>
    <scope>NUCLEOTIDE SEQUENCE</scope>
</reference>
<evidence type="ECO:0000313" key="1">
    <source>
        <dbReference type="EMBL" id="CAB4180579.1"/>
    </source>
</evidence>
<dbReference type="EMBL" id="LR796986">
    <property type="protein sequence ID" value="CAB4180579.1"/>
    <property type="molecule type" value="Genomic_DNA"/>
</dbReference>
<proteinExistence type="predicted"/>
<gene>
    <name evidence="1" type="ORF">UFOVP1049_58</name>
</gene>
<name>A0A6J5Q8H5_9CAUD</name>